<feature type="compositionally biased region" description="Polar residues" evidence="1">
    <location>
        <begin position="326"/>
        <end position="338"/>
    </location>
</feature>
<evidence type="ECO:0000256" key="1">
    <source>
        <dbReference type="SAM" id="MobiDB-lite"/>
    </source>
</evidence>
<gene>
    <name evidence="3" type="ORF">Pan44_38420</name>
</gene>
<protein>
    <submittedName>
        <fullName evidence="3">YHS domain protein</fullName>
    </submittedName>
</protein>
<dbReference type="KEGG" id="ccos:Pan44_38420"/>
<dbReference type="Proteomes" id="UP000315700">
    <property type="component" value="Chromosome"/>
</dbReference>
<evidence type="ECO:0000256" key="2">
    <source>
        <dbReference type="SAM" id="SignalP"/>
    </source>
</evidence>
<accession>A0A517SI42</accession>
<feature type="chain" id="PRO_5022115568" evidence="2">
    <location>
        <begin position="26"/>
        <end position="460"/>
    </location>
</feature>
<feature type="compositionally biased region" description="Basic and acidic residues" evidence="1">
    <location>
        <begin position="286"/>
        <end position="303"/>
    </location>
</feature>
<proteinExistence type="predicted"/>
<name>A0A517SI42_9PLAN</name>
<keyword evidence="2" id="KW-0732">Signal</keyword>
<feature type="region of interest" description="Disordered" evidence="1">
    <location>
        <begin position="277"/>
        <end position="342"/>
    </location>
</feature>
<dbReference type="InParanoid" id="A0A517SI42"/>
<dbReference type="EMBL" id="CP036271">
    <property type="protein sequence ID" value="QDT55794.1"/>
    <property type="molecule type" value="Genomic_DNA"/>
</dbReference>
<evidence type="ECO:0000313" key="3">
    <source>
        <dbReference type="EMBL" id="QDT55794.1"/>
    </source>
</evidence>
<feature type="signal peptide" evidence="2">
    <location>
        <begin position="1"/>
        <end position="25"/>
    </location>
</feature>
<reference evidence="3 4" key="1">
    <citation type="submission" date="2019-02" db="EMBL/GenBank/DDBJ databases">
        <title>Deep-cultivation of Planctomycetes and their phenomic and genomic characterization uncovers novel biology.</title>
        <authorList>
            <person name="Wiegand S."/>
            <person name="Jogler M."/>
            <person name="Boedeker C."/>
            <person name="Pinto D."/>
            <person name="Vollmers J."/>
            <person name="Rivas-Marin E."/>
            <person name="Kohn T."/>
            <person name="Peeters S.H."/>
            <person name="Heuer A."/>
            <person name="Rast P."/>
            <person name="Oberbeckmann S."/>
            <person name="Bunk B."/>
            <person name="Jeske O."/>
            <person name="Meyerdierks A."/>
            <person name="Storesund J.E."/>
            <person name="Kallscheuer N."/>
            <person name="Luecker S."/>
            <person name="Lage O.M."/>
            <person name="Pohl T."/>
            <person name="Merkel B.J."/>
            <person name="Hornburger P."/>
            <person name="Mueller R.-W."/>
            <person name="Bruemmer F."/>
            <person name="Labrenz M."/>
            <person name="Spormann A.M."/>
            <person name="Op den Camp H."/>
            <person name="Overmann J."/>
            <person name="Amann R."/>
            <person name="Jetten M.S.M."/>
            <person name="Mascher T."/>
            <person name="Medema M.H."/>
            <person name="Devos D.P."/>
            <person name="Kaster A.-K."/>
            <person name="Ovreas L."/>
            <person name="Rohde M."/>
            <person name="Galperin M.Y."/>
            <person name="Jogler C."/>
        </authorList>
    </citation>
    <scope>NUCLEOTIDE SEQUENCE [LARGE SCALE GENOMIC DNA]</scope>
    <source>
        <strain evidence="3 4">Pan44</strain>
    </source>
</reference>
<feature type="compositionally biased region" description="Pro residues" evidence="1">
    <location>
        <begin position="31"/>
        <end position="47"/>
    </location>
</feature>
<feature type="region of interest" description="Disordered" evidence="1">
    <location>
        <begin position="26"/>
        <end position="51"/>
    </location>
</feature>
<dbReference type="AlphaFoldDB" id="A0A517SI42"/>
<sequence precursor="true">MATRYRRWTCGAFATALTLTTASFGQDAAAPKPPAAPPAPKGAPIPQTPEFASPDIKPTFCDWLLARPVALAKKLNRTDPLQRPPFAGAPTDSLKGMAAGIRAVQLDAPNRVAAAAYLGTVDCATYPQAQEMLIAVMNEDPQEEVRYEAVMALRMMLTRGCANLDTECECESCENKKEIAAASEKHSKEHQRALIKDAKGPAKAEARDAKRKNEVQEKRYDCCRGCCNAKVLNALAKVAYEKDGACCFVEPSERVREAAKEGLCLCCTVPGWTMHSPEPPVAPADEPEKTPGETPAPDDKEVKPPQLEESVPKLTPPPEGSAEGPVTQTMATKSSMSGTPLRPAIPGLKGYCVMELRDRKFVAAKPEFSSTFDGRTYYFSSKEKKAAFDAEPERFGLAYRGYDPVVWQTKREMVDGQFLREYQGQFYLFAAKENWDKFKAAPQKFVLRDRVTTGQSVVSR</sequence>
<organism evidence="3 4">
    <name type="scientific">Caulifigura coniformis</name>
    <dbReference type="NCBI Taxonomy" id="2527983"/>
    <lineage>
        <taxon>Bacteria</taxon>
        <taxon>Pseudomonadati</taxon>
        <taxon>Planctomycetota</taxon>
        <taxon>Planctomycetia</taxon>
        <taxon>Planctomycetales</taxon>
        <taxon>Planctomycetaceae</taxon>
        <taxon>Caulifigura</taxon>
    </lineage>
</organism>
<keyword evidence="4" id="KW-1185">Reference proteome</keyword>
<evidence type="ECO:0000313" key="4">
    <source>
        <dbReference type="Proteomes" id="UP000315700"/>
    </source>
</evidence>